<evidence type="ECO:0000256" key="2">
    <source>
        <dbReference type="ARBA" id="ARBA00004367"/>
    </source>
</evidence>
<comment type="similarity">
    <text evidence="3">Belongs to the EROs family.</text>
</comment>
<comment type="subunit">
    <text evidence="4">May function both as a monomer and a homodimer.</text>
</comment>
<dbReference type="EMBL" id="QMKO01000255">
    <property type="protein sequence ID" value="RTG91326.1"/>
    <property type="molecule type" value="Genomic_DNA"/>
</dbReference>
<accession>A0A430QUD8</accession>
<sequence length="149" mass="17717">MNNPSSTIKNNFGLRLYNLLSGEFIHSFKIRESNVHYSCFFSNNRHIPIAVLNHQSTLYFHNTRNEGSIFNEHLLFAGDINEANVLKKQFREHFRNISRIMDCIGCEKCRLWGKLQVSYVTLIFSKKDIRYMLYFFLRFFNLNLIHGDN</sequence>
<comment type="cofactor">
    <cofactor evidence="1">
        <name>FAD</name>
        <dbReference type="ChEBI" id="CHEBI:57692"/>
    </cofactor>
</comment>
<evidence type="ECO:0000256" key="3">
    <source>
        <dbReference type="ARBA" id="ARBA00008277"/>
    </source>
</evidence>
<evidence type="ECO:0000256" key="10">
    <source>
        <dbReference type="ARBA" id="ARBA00022982"/>
    </source>
</evidence>
<dbReference type="GO" id="GO:0015035">
    <property type="term" value="F:protein-disulfide reductase activity"/>
    <property type="evidence" value="ECO:0007669"/>
    <property type="project" value="InterPro"/>
</dbReference>
<keyword evidence="12" id="KW-0472">Membrane</keyword>
<gene>
    <name evidence="16" type="ORF">DC041_0009079</name>
</gene>
<dbReference type="GO" id="GO:0034975">
    <property type="term" value="P:protein folding in endoplasmic reticulum"/>
    <property type="evidence" value="ECO:0007669"/>
    <property type="project" value="InterPro"/>
</dbReference>
<evidence type="ECO:0000256" key="1">
    <source>
        <dbReference type="ARBA" id="ARBA00001974"/>
    </source>
</evidence>
<dbReference type="GO" id="GO:0071949">
    <property type="term" value="F:FAD binding"/>
    <property type="evidence" value="ECO:0007669"/>
    <property type="project" value="InterPro"/>
</dbReference>
<evidence type="ECO:0000256" key="13">
    <source>
        <dbReference type="ARBA" id="ARBA00023157"/>
    </source>
</evidence>
<dbReference type="SUPFAM" id="SSF110019">
    <property type="entry name" value="ERO1-like"/>
    <property type="match status" value="1"/>
</dbReference>
<protein>
    <recommendedName>
        <fullName evidence="18">ERO1-like protein alpha</fullName>
    </recommendedName>
</protein>
<evidence type="ECO:0000256" key="12">
    <source>
        <dbReference type="ARBA" id="ARBA00023136"/>
    </source>
</evidence>
<evidence type="ECO:0000313" key="17">
    <source>
        <dbReference type="Proteomes" id="UP000290809"/>
    </source>
</evidence>
<dbReference type="Proteomes" id="UP000290809">
    <property type="component" value="Unassembled WGS sequence"/>
</dbReference>
<evidence type="ECO:0000256" key="14">
    <source>
        <dbReference type="ARBA" id="ARBA00023180"/>
    </source>
</evidence>
<evidence type="ECO:0000256" key="8">
    <source>
        <dbReference type="ARBA" id="ARBA00022824"/>
    </source>
</evidence>
<keyword evidence="5" id="KW-0813">Transport</keyword>
<keyword evidence="6" id="KW-0285">Flavoprotein</keyword>
<evidence type="ECO:0000256" key="4">
    <source>
        <dbReference type="ARBA" id="ARBA00011802"/>
    </source>
</evidence>
<evidence type="ECO:0000313" key="16">
    <source>
        <dbReference type="EMBL" id="RTG91326.1"/>
    </source>
</evidence>
<dbReference type="Pfam" id="PF04137">
    <property type="entry name" value="ERO1"/>
    <property type="match status" value="1"/>
</dbReference>
<keyword evidence="7" id="KW-0732">Signal</keyword>
<evidence type="ECO:0000256" key="11">
    <source>
        <dbReference type="ARBA" id="ARBA00023002"/>
    </source>
</evidence>
<dbReference type="STRING" id="6184.A0A430QUD8"/>
<organism evidence="16 17">
    <name type="scientific">Schistosoma bovis</name>
    <name type="common">Blood fluke</name>
    <dbReference type="NCBI Taxonomy" id="6184"/>
    <lineage>
        <taxon>Eukaryota</taxon>
        <taxon>Metazoa</taxon>
        <taxon>Spiralia</taxon>
        <taxon>Lophotrochozoa</taxon>
        <taxon>Platyhelminthes</taxon>
        <taxon>Trematoda</taxon>
        <taxon>Digenea</taxon>
        <taxon>Strigeidida</taxon>
        <taxon>Schistosomatoidea</taxon>
        <taxon>Schistosomatidae</taxon>
        <taxon>Schistosoma</taxon>
    </lineage>
</organism>
<keyword evidence="14" id="KW-0325">Glycoprotein</keyword>
<dbReference type="AlphaFoldDB" id="A0A430QUD8"/>
<keyword evidence="8" id="KW-0256">Endoplasmic reticulum</keyword>
<dbReference type="PANTHER" id="PTHR12613">
    <property type="entry name" value="ERO1-RELATED"/>
    <property type="match status" value="1"/>
</dbReference>
<evidence type="ECO:0000256" key="5">
    <source>
        <dbReference type="ARBA" id="ARBA00022448"/>
    </source>
</evidence>
<evidence type="ECO:0000256" key="9">
    <source>
        <dbReference type="ARBA" id="ARBA00022827"/>
    </source>
</evidence>
<evidence type="ECO:0000256" key="7">
    <source>
        <dbReference type="ARBA" id="ARBA00022729"/>
    </source>
</evidence>
<evidence type="ECO:0008006" key="18">
    <source>
        <dbReference type="Google" id="ProtNLM"/>
    </source>
</evidence>
<keyword evidence="11" id="KW-0560">Oxidoreductase</keyword>
<evidence type="ECO:0000256" key="15">
    <source>
        <dbReference type="ARBA" id="ARBA00023284"/>
    </source>
</evidence>
<dbReference type="GO" id="GO:0005789">
    <property type="term" value="C:endoplasmic reticulum membrane"/>
    <property type="evidence" value="ECO:0007669"/>
    <property type="project" value="UniProtKB-SubCell"/>
</dbReference>
<evidence type="ECO:0000256" key="6">
    <source>
        <dbReference type="ARBA" id="ARBA00022630"/>
    </source>
</evidence>
<dbReference type="InterPro" id="IPR037192">
    <property type="entry name" value="ERO1-like_sf"/>
</dbReference>
<comment type="caution">
    <text evidence="16">The sequence shown here is derived from an EMBL/GenBank/DDBJ whole genome shotgun (WGS) entry which is preliminary data.</text>
</comment>
<keyword evidence="10" id="KW-0249">Electron transport</keyword>
<dbReference type="PANTHER" id="PTHR12613:SF0">
    <property type="entry name" value="ERO1-LIKE PROTEIN"/>
    <property type="match status" value="1"/>
</dbReference>
<keyword evidence="17" id="KW-1185">Reference proteome</keyword>
<dbReference type="InterPro" id="IPR007266">
    <property type="entry name" value="Ero1"/>
</dbReference>
<proteinExistence type="inferred from homology"/>
<keyword evidence="9" id="KW-0274">FAD</keyword>
<keyword evidence="15" id="KW-0676">Redox-active center</keyword>
<name>A0A430QUD8_SCHBO</name>
<dbReference type="GO" id="GO:0016972">
    <property type="term" value="F:thiol oxidase activity"/>
    <property type="evidence" value="ECO:0007669"/>
    <property type="project" value="InterPro"/>
</dbReference>
<comment type="subcellular location">
    <subcellularLocation>
        <location evidence="2">Endoplasmic reticulum membrane</location>
        <topology evidence="2">Peripheral membrane protein</topology>
        <orientation evidence="2">Lumenal side</orientation>
    </subcellularLocation>
</comment>
<reference evidence="16 17" key="1">
    <citation type="journal article" date="2019" name="PLoS Pathog.">
        <title>Genome sequence of the bovine parasite Schistosoma bovis Tanzania.</title>
        <authorList>
            <person name="Oey H."/>
            <person name="Zakrzewski M."/>
            <person name="Gobert G."/>
            <person name="Gravermann K."/>
            <person name="Stoye J."/>
            <person name="Jones M."/>
            <person name="Mcmanus D."/>
            <person name="Krause L."/>
        </authorList>
    </citation>
    <scope>NUCLEOTIDE SEQUENCE [LARGE SCALE GENOMIC DNA]</scope>
    <source>
        <strain evidence="16 17">TAN1997</strain>
    </source>
</reference>
<keyword evidence="13" id="KW-1015">Disulfide bond</keyword>